<feature type="domain" description="RING-type" evidence="8">
    <location>
        <begin position="26"/>
        <end position="66"/>
    </location>
</feature>
<name>A0A6P7LG29_BETSP</name>
<dbReference type="Pfam" id="PF13445">
    <property type="entry name" value="zf-RING_UBOX"/>
    <property type="match status" value="1"/>
</dbReference>
<dbReference type="PANTHER" id="PTHR25465:SF49">
    <property type="entry name" value="BLOODTHIRSTY-RELATED GENE FAMILY, MEMBER 1-RELATED"/>
    <property type="match status" value="1"/>
</dbReference>
<dbReference type="Pfam" id="PF25600">
    <property type="entry name" value="TRIM_CC"/>
    <property type="match status" value="1"/>
</dbReference>
<dbReference type="GO" id="GO:0045087">
    <property type="term" value="P:innate immune response"/>
    <property type="evidence" value="ECO:0007669"/>
    <property type="project" value="UniProtKB-KW"/>
</dbReference>
<dbReference type="SMART" id="SM00184">
    <property type="entry name" value="RING"/>
    <property type="match status" value="1"/>
</dbReference>
<dbReference type="InterPro" id="IPR043136">
    <property type="entry name" value="B30.2/SPRY_sf"/>
</dbReference>
<dbReference type="InterPro" id="IPR003877">
    <property type="entry name" value="SPRY_dom"/>
</dbReference>
<evidence type="ECO:0000313" key="11">
    <source>
        <dbReference type="Proteomes" id="UP000515150"/>
    </source>
</evidence>
<dbReference type="RefSeq" id="XP_028993576.1">
    <property type="nucleotide sequence ID" value="XM_029137743.2"/>
</dbReference>
<keyword evidence="2" id="KW-0479">Metal-binding</keyword>
<dbReference type="OrthoDB" id="365379at2759"/>
<evidence type="ECO:0000256" key="4">
    <source>
        <dbReference type="ARBA" id="ARBA00022833"/>
    </source>
</evidence>
<evidence type="ECO:0000256" key="5">
    <source>
        <dbReference type="ARBA" id="ARBA00022859"/>
    </source>
</evidence>
<keyword evidence="3 6" id="KW-0863">Zinc-finger</keyword>
<keyword evidence="4" id="KW-0862">Zinc</keyword>
<dbReference type="PANTHER" id="PTHR25465">
    <property type="entry name" value="B-BOX DOMAIN CONTAINING"/>
    <property type="match status" value="1"/>
</dbReference>
<dbReference type="PRINTS" id="PR01407">
    <property type="entry name" value="BUTYPHLNCDUF"/>
</dbReference>
<dbReference type="Gene3D" id="2.60.120.920">
    <property type="match status" value="1"/>
</dbReference>
<evidence type="ECO:0000256" key="1">
    <source>
        <dbReference type="ARBA" id="ARBA00022588"/>
    </source>
</evidence>
<evidence type="ECO:0000313" key="12">
    <source>
        <dbReference type="RefSeq" id="XP_028993576.1"/>
    </source>
</evidence>
<dbReference type="InterPro" id="IPR013083">
    <property type="entry name" value="Znf_RING/FYVE/PHD"/>
</dbReference>
<dbReference type="CDD" id="cd19802">
    <property type="entry name" value="Bbox1_TRIM8-like"/>
    <property type="match status" value="1"/>
</dbReference>
<feature type="domain" description="B30.2/SPRY" evidence="10">
    <location>
        <begin position="370"/>
        <end position="567"/>
    </location>
</feature>
<dbReference type="InterPro" id="IPR000315">
    <property type="entry name" value="Znf_B-box"/>
</dbReference>
<keyword evidence="5" id="KW-0391">Immunity</keyword>
<dbReference type="InterPro" id="IPR013320">
    <property type="entry name" value="ConA-like_dom_sf"/>
</dbReference>
<dbReference type="SMART" id="SM00449">
    <property type="entry name" value="SPRY"/>
    <property type="match status" value="1"/>
</dbReference>
<dbReference type="Gene3D" id="4.10.830.40">
    <property type="match status" value="1"/>
</dbReference>
<organism evidence="11 12">
    <name type="scientific">Betta splendens</name>
    <name type="common">Siamese fighting fish</name>
    <dbReference type="NCBI Taxonomy" id="158456"/>
    <lineage>
        <taxon>Eukaryota</taxon>
        <taxon>Metazoa</taxon>
        <taxon>Chordata</taxon>
        <taxon>Craniata</taxon>
        <taxon>Vertebrata</taxon>
        <taxon>Euteleostomi</taxon>
        <taxon>Actinopterygii</taxon>
        <taxon>Neopterygii</taxon>
        <taxon>Teleostei</taxon>
        <taxon>Neoteleostei</taxon>
        <taxon>Acanthomorphata</taxon>
        <taxon>Anabantaria</taxon>
        <taxon>Anabantiformes</taxon>
        <taxon>Anabantoidei</taxon>
        <taxon>Osphronemidae</taxon>
        <taxon>Betta</taxon>
    </lineage>
</organism>
<dbReference type="PROSITE" id="PS50089">
    <property type="entry name" value="ZF_RING_2"/>
    <property type="match status" value="1"/>
</dbReference>
<dbReference type="InterPro" id="IPR051051">
    <property type="entry name" value="E3_ubiq-ligase_TRIM/RNF"/>
</dbReference>
<evidence type="ECO:0000259" key="8">
    <source>
        <dbReference type="PROSITE" id="PS50089"/>
    </source>
</evidence>
<dbReference type="Pfam" id="PF13765">
    <property type="entry name" value="PRY"/>
    <property type="match status" value="1"/>
</dbReference>
<dbReference type="Pfam" id="PF00643">
    <property type="entry name" value="zf-B_box"/>
    <property type="match status" value="1"/>
</dbReference>
<dbReference type="GeneID" id="114847713"/>
<dbReference type="PROSITE" id="PS50119">
    <property type="entry name" value="ZF_BBOX"/>
    <property type="match status" value="1"/>
</dbReference>
<feature type="domain" description="B box-type" evidence="9">
    <location>
        <begin position="171"/>
        <end position="211"/>
    </location>
</feature>
<dbReference type="SUPFAM" id="SSF57845">
    <property type="entry name" value="B-box zinc-binding domain"/>
    <property type="match status" value="1"/>
</dbReference>
<reference evidence="12" key="1">
    <citation type="submission" date="2025-08" db="UniProtKB">
        <authorList>
            <consortium name="RefSeq"/>
        </authorList>
    </citation>
    <scope>IDENTIFICATION</scope>
</reference>
<dbReference type="FunFam" id="2.60.120.920:FF:000004">
    <property type="entry name" value="Butyrophilin subfamily 1 member A1"/>
    <property type="match status" value="1"/>
</dbReference>
<dbReference type="AlphaFoldDB" id="A0A6P7LG29"/>
<evidence type="ECO:0000256" key="7">
    <source>
        <dbReference type="SAM" id="Coils"/>
    </source>
</evidence>
<dbReference type="InterPro" id="IPR027370">
    <property type="entry name" value="Znf-RING_euk"/>
</dbReference>
<proteinExistence type="predicted"/>
<dbReference type="Pfam" id="PF00622">
    <property type="entry name" value="SPRY"/>
    <property type="match status" value="1"/>
</dbReference>
<dbReference type="SUPFAM" id="SSF57850">
    <property type="entry name" value="RING/U-box"/>
    <property type="match status" value="1"/>
</dbReference>
<evidence type="ECO:0000256" key="3">
    <source>
        <dbReference type="ARBA" id="ARBA00022771"/>
    </source>
</evidence>
<dbReference type="SMART" id="SM00336">
    <property type="entry name" value="BBOX"/>
    <property type="match status" value="1"/>
</dbReference>
<dbReference type="SUPFAM" id="SSF49899">
    <property type="entry name" value="Concanavalin A-like lectins/glucanases"/>
    <property type="match status" value="1"/>
</dbReference>
<evidence type="ECO:0000259" key="10">
    <source>
        <dbReference type="PROSITE" id="PS50188"/>
    </source>
</evidence>
<dbReference type="InterPro" id="IPR003879">
    <property type="entry name" value="Butyrophylin_SPRY"/>
</dbReference>
<protein>
    <submittedName>
        <fullName evidence="12">Zinc-binding protein A33-like</fullName>
    </submittedName>
</protein>
<keyword evidence="1" id="KW-0399">Innate immunity</keyword>
<dbReference type="Gene3D" id="3.30.40.10">
    <property type="entry name" value="Zinc/RING finger domain, C3HC4 (zinc finger)"/>
    <property type="match status" value="1"/>
</dbReference>
<dbReference type="PROSITE" id="PS50188">
    <property type="entry name" value="B302_SPRY"/>
    <property type="match status" value="1"/>
</dbReference>
<dbReference type="InterPro" id="IPR001870">
    <property type="entry name" value="B30.2/SPRY"/>
</dbReference>
<feature type="coiled-coil region" evidence="7">
    <location>
        <begin position="269"/>
        <end position="311"/>
    </location>
</feature>
<dbReference type="InterPro" id="IPR006574">
    <property type="entry name" value="PRY"/>
</dbReference>
<sequence>MNRTLNSTSQTVSNLTPLQLEEQFRCCICLEIYTNPVSIPCGHNACLDCIEDYWDTKNKPDCPLCKEVFPQRPEPRINHTFADIIDILKRSISTPAEGGDAAAAAPPGGWAPRRVQSAEAPACDVCGDGAAAPCVKSCLVCQASYCDLHLWPHLRDPELQRHRLTEPATFPSSHLCRKHGEPLTMFCKNDRAPVCGKCSRREHKQHKVVVMEKESNKVKAIVREKNVHVQKMIQTRLKKIEEIEKSVDLGKKITQREIENSSQVCTLLISTIQRHRAELVQELERRQEEAEERADELLGDLRQEVNALQASDGELQLLEQAQDPLHVLQSFPSLSALPPDRDWAGVAVHADRCVGALRGAVSALVGVCRAAEKQLCAEEANKLNQYAVHVTLDPNTASDWLAVSADGKKVSCQKKRTPLPSSPLRFDSCVCVLGKQRFTSGRRFWVVQVGDKTDWDLGVARESINRKGLITVRPDSGYWAICRRKGGSLSACTGPSTPLHLHETPHKVGIFLDYDEGSVSFYDAEAKTHIYTYSGCGFSGPLCPYFNPCVQDSGKNAAPLVICPVEV</sequence>
<evidence type="ECO:0000259" key="9">
    <source>
        <dbReference type="PROSITE" id="PS50119"/>
    </source>
</evidence>
<dbReference type="InParanoid" id="A0A6P7LG29"/>
<dbReference type="CDD" id="cd19769">
    <property type="entry name" value="Bbox2_TRIM16-like"/>
    <property type="match status" value="1"/>
</dbReference>
<dbReference type="GO" id="GO:0008270">
    <property type="term" value="F:zinc ion binding"/>
    <property type="evidence" value="ECO:0007669"/>
    <property type="project" value="UniProtKB-KW"/>
</dbReference>
<keyword evidence="7" id="KW-0175">Coiled coil</keyword>
<evidence type="ECO:0000256" key="6">
    <source>
        <dbReference type="PROSITE-ProRule" id="PRU00024"/>
    </source>
</evidence>
<dbReference type="KEGG" id="bspl:114847713"/>
<dbReference type="InterPro" id="IPR001841">
    <property type="entry name" value="Znf_RING"/>
</dbReference>
<gene>
    <name evidence="12" type="primary">LOC114847713</name>
</gene>
<dbReference type="InterPro" id="IPR058030">
    <property type="entry name" value="TRIM8/14/16/25/29/45/65_CC"/>
</dbReference>
<dbReference type="Gene3D" id="3.30.160.60">
    <property type="entry name" value="Classic Zinc Finger"/>
    <property type="match status" value="1"/>
</dbReference>
<evidence type="ECO:0000256" key="2">
    <source>
        <dbReference type="ARBA" id="ARBA00022723"/>
    </source>
</evidence>
<dbReference type="CDD" id="cd13733">
    <property type="entry name" value="SPRY_PRY_C-I_1"/>
    <property type="match status" value="1"/>
</dbReference>
<dbReference type="GO" id="GO:0005737">
    <property type="term" value="C:cytoplasm"/>
    <property type="evidence" value="ECO:0007669"/>
    <property type="project" value="UniProtKB-ARBA"/>
</dbReference>
<accession>A0A6P7LG29</accession>
<dbReference type="SMART" id="SM00589">
    <property type="entry name" value="PRY"/>
    <property type="match status" value="1"/>
</dbReference>
<keyword evidence="11" id="KW-1185">Reference proteome</keyword>
<dbReference type="Proteomes" id="UP000515150">
    <property type="component" value="Chromosome 2"/>
</dbReference>